<keyword evidence="8" id="KW-0325">Glycoprotein</keyword>
<evidence type="ECO:0000256" key="10">
    <source>
        <dbReference type="PROSITE-ProRule" id="PRU01240"/>
    </source>
</evidence>
<evidence type="ECO:0008006" key="17">
    <source>
        <dbReference type="Google" id="ProtNLM"/>
    </source>
</evidence>
<dbReference type="Gene3D" id="3.50.30.30">
    <property type="match status" value="1"/>
</dbReference>
<dbReference type="InterPro" id="IPR000209">
    <property type="entry name" value="Peptidase_S8/S53_dom"/>
</dbReference>
<evidence type="ECO:0000259" key="13">
    <source>
        <dbReference type="Pfam" id="PF05922"/>
    </source>
</evidence>
<evidence type="ECO:0000256" key="9">
    <source>
        <dbReference type="PIRSR" id="PIRSR615500-1"/>
    </source>
</evidence>
<dbReference type="InterPro" id="IPR041469">
    <property type="entry name" value="Subtilisin-like_FN3"/>
</dbReference>
<comment type="similarity">
    <text evidence="2 10">Belongs to the peptidase S8 family.</text>
</comment>
<accession>A0AAP0L856</accession>
<reference evidence="15 16" key="1">
    <citation type="submission" date="2024-01" db="EMBL/GenBank/DDBJ databases">
        <title>Genome assemblies of Stephania.</title>
        <authorList>
            <person name="Yang L."/>
        </authorList>
    </citation>
    <scope>NUCLEOTIDE SEQUENCE [LARGE SCALE GENOMIC DNA]</scope>
    <source>
        <strain evidence="15">JXDWG</strain>
        <tissue evidence="15">Leaf</tissue>
    </source>
</reference>
<dbReference type="FunFam" id="3.30.70.80:FF:000003">
    <property type="entry name" value="Subtilisin-like protease SBT1.9"/>
    <property type="match status" value="1"/>
</dbReference>
<dbReference type="AlphaFoldDB" id="A0AAP0L856"/>
<evidence type="ECO:0000259" key="14">
    <source>
        <dbReference type="Pfam" id="PF17766"/>
    </source>
</evidence>
<keyword evidence="6 10" id="KW-0378">Hydrolase</keyword>
<dbReference type="InterPro" id="IPR023828">
    <property type="entry name" value="Peptidase_S8_Ser-AS"/>
</dbReference>
<dbReference type="PRINTS" id="PR00723">
    <property type="entry name" value="SUBTILISIN"/>
</dbReference>
<evidence type="ECO:0000256" key="1">
    <source>
        <dbReference type="ARBA" id="ARBA00004613"/>
    </source>
</evidence>
<dbReference type="Proteomes" id="UP001419268">
    <property type="component" value="Unassembled WGS sequence"/>
</dbReference>
<dbReference type="Gene3D" id="3.40.50.200">
    <property type="entry name" value="Peptidase S8/S53 domain"/>
    <property type="match status" value="1"/>
</dbReference>
<feature type="active site" description="Charge relay system" evidence="9 10">
    <location>
        <position position="153"/>
    </location>
</feature>
<dbReference type="InterPro" id="IPR010259">
    <property type="entry name" value="S8pro/Inhibitor_I9"/>
</dbReference>
<dbReference type="PROSITE" id="PS51892">
    <property type="entry name" value="SUBTILASE"/>
    <property type="match status" value="1"/>
</dbReference>
<keyword evidence="16" id="KW-1185">Reference proteome</keyword>
<protein>
    <recommendedName>
        <fullName evidence="17">Subtilisin-like protease</fullName>
    </recommendedName>
</protein>
<organism evidence="15 16">
    <name type="scientific">Stephania cephalantha</name>
    <dbReference type="NCBI Taxonomy" id="152367"/>
    <lineage>
        <taxon>Eukaryota</taxon>
        <taxon>Viridiplantae</taxon>
        <taxon>Streptophyta</taxon>
        <taxon>Embryophyta</taxon>
        <taxon>Tracheophyta</taxon>
        <taxon>Spermatophyta</taxon>
        <taxon>Magnoliopsida</taxon>
        <taxon>Ranunculales</taxon>
        <taxon>Menispermaceae</taxon>
        <taxon>Menispermoideae</taxon>
        <taxon>Cissampelideae</taxon>
        <taxon>Stephania</taxon>
    </lineage>
</organism>
<dbReference type="SUPFAM" id="SSF52743">
    <property type="entry name" value="Subtilisin-like"/>
    <property type="match status" value="1"/>
</dbReference>
<evidence type="ECO:0000256" key="2">
    <source>
        <dbReference type="ARBA" id="ARBA00011073"/>
    </source>
</evidence>
<keyword evidence="7 10" id="KW-0720">Serine protease</keyword>
<feature type="domain" description="Peptidase S8/S53" evidence="12">
    <location>
        <begin position="144"/>
        <end position="577"/>
    </location>
</feature>
<keyword evidence="5 11" id="KW-0732">Signal</keyword>
<comment type="subcellular location">
    <subcellularLocation>
        <location evidence="1">Secreted</location>
    </subcellularLocation>
</comment>
<feature type="domain" description="Subtilisin-like protease fibronectin type-III" evidence="14">
    <location>
        <begin position="652"/>
        <end position="754"/>
    </location>
</feature>
<dbReference type="InterPro" id="IPR037045">
    <property type="entry name" value="S8pro/Inhibitor_I9_sf"/>
</dbReference>
<dbReference type="PANTHER" id="PTHR10795">
    <property type="entry name" value="PROPROTEIN CONVERTASE SUBTILISIN/KEXIN"/>
    <property type="match status" value="1"/>
</dbReference>
<feature type="domain" description="Inhibitor I9" evidence="13">
    <location>
        <begin position="32"/>
        <end position="118"/>
    </location>
</feature>
<dbReference type="InterPro" id="IPR045051">
    <property type="entry name" value="SBT"/>
</dbReference>
<dbReference type="PROSITE" id="PS00138">
    <property type="entry name" value="SUBTILASE_SER"/>
    <property type="match status" value="1"/>
</dbReference>
<evidence type="ECO:0000256" key="11">
    <source>
        <dbReference type="SAM" id="SignalP"/>
    </source>
</evidence>
<name>A0AAP0L856_9MAGN</name>
<feature type="active site" description="Charge relay system" evidence="9 10">
    <location>
        <position position="224"/>
    </location>
</feature>
<dbReference type="Pfam" id="PF17766">
    <property type="entry name" value="fn3_6"/>
    <property type="match status" value="1"/>
</dbReference>
<dbReference type="GO" id="GO:0004252">
    <property type="term" value="F:serine-type endopeptidase activity"/>
    <property type="evidence" value="ECO:0007669"/>
    <property type="project" value="UniProtKB-UniRule"/>
</dbReference>
<dbReference type="EMBL" id="JBBNAG010000001">
    <property type="protein sequence ID" value="KAK9166318.1"/>
    <property type="molecule type" value="Genomic_DNA"/>
</dbReference>
<comment type="caution">
    <text evidence="15">The sequence shown here is derived from an EMBL/GenBank/DDBJ whole genome shotgun (WGS) entry which is preliminary data.</text>
</comment>
<dbReference type="FunFam" id="3.40.50.200:FF:000006">
    <property type="entry name" value="Subtilisin-like protease SBT1.5"/>
    <property type="match status" value="1"/>
</dbReference>
<gene>
    <name evidence="15" type="ORF">Scep_001509</name>
</gene>
<evidence type="ECO:0000256" key="4">
    <source>
        <dbReference type="ARBA" id="ARBA00022670"/>
    </source>
</evidence>
<proteinExistence type="inferred from homology"/>
<dbReference type="CDD" id="cd04852">
    <property type="entry name" value="Peptidases_S8_3"/>
    <property type="match status" value="1"/>
</dbReference>
<evidence type="ECO:0000256" key="8">
    <source>
        <dbReference type="ARBA" id="ARBA00023180"/>
    </source>
</evidence>
<dbReference type="Gene3D" id="3.30.70.80">
    <property type="entry name" value="Peptidase S8 propeptide/proteinase inhibitor I9"/>
    <property type="match status" value="1"/>
</dbReference>
<keyword evidence="3" id="KW-0964">Secreted</keyword>
<feature type="active site" description="Charge relay system" evidence="9 10">
    <location>
        <position position="539"/>
    </location>
</feature>
<dbReference type="Pfam" id="PF00082">
    <property type="entry name" value="Peptidase_S8"/>
    <property type="match status" value="1"/>
</dbReference>
<evidence type="ECO:0000259" key="12">
    <source>
        <dbReference type="Pfam" id="PF00082"/>
    </source>
</evidence>
<keyword evidence="4 10" id="KW-0645">Protease</keyword>
<evidence type="ECO:0000256" key="5">
    <source>
        <dbReference type="ARBA" id="ARBA00022729"/>
    </source>
</evidence>
<dbReference type="GO" id="GO:0005576">
    <property type="term" value="C:extracellular region"/>
    <property type="evidence" value="ECO:0007669"/>
    <property type="project" value="UniProtKB-SubCell"/>
</dbReference>
<feature type="chain" id="PRO_5042918198" description="Subtilisin-like protease" evidence="11">
    <location>
        <begin position="28"/>
        <end position="766"/>
    </location>
</feature>
<feature type="signal peptide" evidence="11">
    <location>
        <begin position="1"/>
        <end position="27"/>
    </location>
</feature>
<dbReference type="GO" id="GO:0006508">
    <property type="term" value="P:proteolysis"/>
    <property type="evidence" value="ECO:0007669"/>
    <property type="project" value="UniProtKB-KW"/>
</dbReference>
<evidence type="ECO:0000256" key="7">
    <source>
        <dbReference type="ARBA" id="ARBA00022825"/>
    </source>
</evidence>
<evidence type="ECO:0000313" key="15">
    <source>
        <dbReference type="EMBL" id="KAK9166318.1"/>
    </source>
</evidence>
<sequence>MATQSLPQCLLCFLILSLSHFLTFSSSQLSQTYIVHMDLSSMPKVFSDHHSWYSSTLFSISQHSSSPTTFTADTTGNSNHLYTYTHVIHGFSAKLTPTELSALRNSPGFVSSIPDLVGKAHTTRTPKFLGLNSQSGAWPQSNYGKGVIIGLLDSGVWPESESYRDVGMLDVPSRWKGKCVSDSAFKASMCNKKLIGVRSFNKGLIAHRPDVNISSKSSRDNQGHGSHTSTIAAGSFVKSASMVGYANGSAIGVAPLAHIAMYKVLWDDHAYSSDILAAVDQAIEDGVDIISISLGYGENPLYEDPIAIASFAAMEKGIFVSKSAGNDGPGWWTVPSGIPWTVSVGASSIDREVGATITLGNGVSVFGSTLFLANSSLAKLPIVHVKNCANDDMAKIGYKIVVCTTNDYDEWDDEYGVRSGNVAGGIFIIKSSQIESYLQFSYPAAFVTQEDGELILSYINKSSNPTARMDFRKTRLGIKPAPIVGYYSSRGPSPNCPAILKPDLVAPGTLVLAAWPPTSILTGYQGDYYSPYALLSGTSMACPHVAGVAALVKNVHPEWSPAAIRSAMMTTADTLDNTGAPIKDHGGGFAPADPLAIGAGHINPNKALNPGLIYDASTEDYMRLLCSMNFTMKQISTITRSSHFNCSTKSLDLNYPSFIAFFNADTANGTIAQVFRRTVTNIGEPMSTYIADLTDMGEVKVSVEPSKLVFKQKHQKLSYKLTLKGPSRVHDRVIQGSLTWVGNGGKYVVRSPIAATNLQIIDGGND</sequence>
<evidence type="ECO:0000313" key="16">
    <source>
        <dbReference type="Proteomes" id="UP001419268"/>
    </source>
</evidence>
<dbReference type="InterPro" id="IPR036852">
    <property type="entry name" value="Peptidase_S8/S53_dom_sf"/>
</dbReference>
<dbReference type="Gene3D" id="2.60.40.2310">
    <property type="match status" value="1"/>
</dbReference>
<evidence type="ECO:0000256" key="3">
    <source>
        <dbReference type="ARBA" id="ARBA00022525"/>
    </source>
</evidence>
<evidence type="ECO:0000256" key="6">
    <source>
        <dbReference type="ARBA" id="ARBA00022801"/>
    </source>
</evidence>
<dbReference type="CDD" id="cd02120">
    <property type="entry name" value="PA_subtilisin_like"/>
    <property type="match status" value="1"/>
</dbReference>
<dbReference type="InterPro" id="IPR015500">
    <property type="entry name" value="Peptidase_S8_subtilisin-rel"/>
</dbReference>
<dbReference type="InterPro" id="IPR034197">
    <property type="entry name" value="Peptidases_S8_3"/>
</dbReference>
<dbReference type="Pfam" id="PF05922">
    <property type="entry name" value="Inhibitor_I9"/>
    <property type="match status" value="1"/>
</dbReference>